<feature type="coiled-coil region" evidence="2">
    <location>
        <begin position="399"/>
        <end position="426"/>
    </location>
</feature>
<sequence>MTLRPTSLHSEILRRRKSLKSNYEGAHIVNDISTSDNSVKENNSAIFGFDKNDLKTQFENGSETDDYLNLKSDKNKDKLLEHDVLSMNSEKTNNFKDNESMVFKGNSETSSMKEEYFILEESASLQDSFLFHRDQPNIPRSRSGLSLQSRGKSKNRLNKTSKSQVNLDASILSEAIKEEGTTHNINTSSEQPTESETLSITDQKETALIVDSQISEQPVSEYDTVLPASAHDININENTLKTETENQSYIHKPESTKLPEVETANQISRIPVSLSGSKVNLSSSRRDTESAQIINSTTQLDSQIENQSLGEDRHCFENKETLLANKHVTFSKPLEDNLRGSEVSINNRTISGRRMKVLRSKIADESLSTMSPRDDPDKFDEEYCNVVVYEDASSFDTLLEHINKVMEEIQRQRSEFKAELHGITRSLEDKHMCSCEGSVRGSTSGKRSTQFAFGSRTQTPNRNVSTPSHRTNYRSHYNKMSEQEAAKEEVKEEVEIKEEAKKDEKKEEVASSDKSEDKSEDKENKENKENQGTGSATPEGTLSPEPSASNGEAPGTPSKLPSLREQFRAFSKFGDIKSDGKLLTLSQCDKWFKQAKVIDGKKGSVTTTDTSICFSKLKAKKITIAEFDKYLADIAKTKSMEVKDIKDKLRGCGAPGTTGTTNVAKSSAVDRLTDTKKYTGSHKLRFDKEGKGKGAVGRTEVGDKSGYVSGYKNKNTYDKSH</sequence>
<dbReference type="InterPro" id="IPR011992">
    <property type="entry name" value="EF-hand-dom_pair"/>
</dbReference>
<dbReference type="PANTHER" id="PTHR12932">
    <property type="entry name" value="P25 ALPHA-RELATED"/>
    <property type="match status" value="1"/>
</dbReference>
<keyword evidence="5" id="KW-1185">Reference proteome</keyword>
<feature type="region of interest" description="Disordered" evidence="3">
    <location>
        <begin position="689"/>
        <end position="721"/>
    </location>
</feature>
<dbReference type="SUPFAM" id="SSF47473">
    <property type="entry name" value="EF-hand"/>
    <property type="match status" value="1"/>
</dbReference>
<feature type="compositionally biased region" description="Polar residues" evidence="3">
    <location>
        <begin position="182"/>
        <end position="201"/>
    </location>
</feature>
<feature type="compositionally biased region" description="Polar residues" evidence="3">
    <location>
        <begin position="440"/>
        <end position="470"/>
    </location>
</feature>
<feature type="compositionally biased region" description="Polar residues" evidence="3">
    <location>
        <begin position="531"/>
        <end position="550"/>
    </location>
</feature>
<organism evidence="4 5">
    <name type="scientific">Meganyctiphanes norvegica</name>
    <name type="common">Northern krill</name>
    <name type="synonym">Thysanopoda norvegica</name>
    <dbReference type="NCBI Taxonomy" id="48144"/>
    <lineage>
        <taxon>Eukaryota</taxon>
        <taxon>Metazoa</taxon>
        <taxon>Ecdysozoa</taxon>
        <taxon>Arthropoda</taxon>
        <taxon>Crustacea</taxon>
        <taxon>Multicrustacea</taxon>
        <taxon>Malacostraca</taxon>
        <taxon>Eumalacostraca</taxon>
        <taxon>Eucarida</taxon>
        <taxon>Euphausiacea</taxon>
        <taxon>Euphausiidae</taxon>
        <taxon>Meganyctiphanes</taxon>
    </lineage>
</organism>
<dbReference type="PANTHER" id="PTHR12932:SF9">
    <property type="entry name" value="TUBULIN POLYMERIZATION-PROMOTING PROTEIN HOMOLOG"/>
    <property type="match status" value="1"/>
</dbReference>
<gene>
    <name evidence="4" type="ORF">MNOR_LOCUS1521</name>
</gene>
<dbReference type="Pfam" id="PF05517">
    <property type="entry name" value="p25-alpha"/>
    <property type="match status" value="1"/>
</dbReference>
<dbReference type="Proteomes" id="UP001497623">
    <property type="component" value="Unassembled WGS sequence"/>
</dbReference>
<comment type="caution">
    <text evidence="4">The sequence shown here is derived from an EMBL/GenBank/DDBJ whole genome shotgun (WGS) entry which is preliminary data.</text>
</comment>
<protein>
    <recommendedName>
        <fullName evidence="6">TPPP family protein</fullName>
    </recommendedName>
</protein>
<feature type="region of interest" description="Disordered" evidence="3">
    <location>
        <begin position="436"/>
        <end position="561"/>
    </location>
</feature>
<feature type="compositionally biased region" description="Basic and acidic residues" evidence="3">
    <location>
        <begin position="479"/>
        <end position="529"/>
    </location>
</feature>
<dbReference type="GO" id="GO:0032273">
    <property type="term" value="P:positive regulation of protein polymerization"/>
    <property type="evidence" value="ECO:0007669"/>
    <property type="project" value="TreeGrafter"/>
</dbReference>
<dbReference type="GO" id="GO:0046785">
    <property type="term" value="P:microtubule polymerization"/>
    <property type="evidence" value="ECO:0007669"/>
    <property type="project" value="InterPro"/>
</dbReference>
<dbReference type="GO" id="GO:0015631">
    <property type="term" value="F:tubulin binding"/>
    <property type="evidence" value="ECO:0007669"/>
    <property type="project" value="InterPro"/>
</dbReference>
<dbReference type="InterPro" id="IPR008907">
    <property type="entry name" value="TPP/p25"/>
</dbReference>
<evidence type="ECO:0000256" key="3">
    <source>
        <dbReference type="SAM" id="MobiDB-lite"/>
    </source>
</evidence>
<feature type="region of interest" description="Disordered" evidence="3">
    <location>
        <begin position="134"/>
        <end position="164"/>
    </location>
</feature>
<evidence type="ECO:0000256" key="2">
    <source>
        <dbReference type="SAM" id="Coils"/>
    </source>
</evidence>
<dbReference type="GO" id="GO:0001578">
    <property type="term" value="P:microtubule bundle formation"/>
    <property type="evidence" value="ECO:0007669"/>
    <property type="project" value="TreeGrafter"/>
</dbReference>
<feature type="compositionally biased region" description="Low complexity" evidence="3">
    <location>
        <begin position="141"/>
        <end position="150"/>
    </location>
</feature>
<evidence type="ECO:0000256" key="1">
    <source>
        <dbReference type="ARBA" id="ARBA00010994"/>
    </source>
</evidence>
<comment type="similarity">
    <text evidence="1">Belongs to the TPPP family.</text>
</comment>
<dbReference type="EMBL" id="CAXKWB010000404">
    <property type="protein sequence ID" value="CAL4060705.1"/>
    <property type="molecule type" value="Genomic_DNA"/>
</dbReference>
<dbReference type="GO" id="GO:0005874">
    <property type="term" value="C:microtubule"/>
    <property type="evidence" value="ECO:0007669"/>
    <property type="project" value="TreeGrafter"/>
</dbReference>
<accession>A0AAV2PK42</accession>
<feature type="region of interest" description="Disordered" evidence="3">
    <location>
        <begin position="178"/>
        <end position="201"/>
    </location>
</feature>
<dbReference type="AlphaFoldDB" id="A0AAV2PK42"/>
<evidence type="ECO:0000313" key="4">
    <source>
        <dbReference type="EMBL" id="CAL4060705.1"/>
    </source>
</evidence>
<proteinExistence type="inferred from homology"/>
<name>A0AAV2PK42_MEGNR</name>
<reference evidence="4 5" key="1">
    <citation type="submission" date="2024-05" db="EMBL/GenBank/DDBJ databases">
        <authorList>
            <person name="Wallberg A."/>
        </authorList>
    </citation>
    <scope>NUCLEOTIDE SEQUENCE [LARGE SCALE GENOMIC DNA]</scope>
</reference>
<dbReference type="Gene3D" id="1.10.238.10">
    <property type="entry name" value="EF-hand"/>
    <property type="match status" value="1"/>
</dbReference>
<evidence type="ECO:0000313" key="5">
    <source>
        <dbReference type="Proteomes" id="UP001497623"/>
    </source>
</evidence>
<keyword evidence="2" id="KW-0175">Coiled coil</keyword>
<evidence type="ECO:0008006" key="6">
    <source>
        <dbReference type="Google" id="ProtNLM"/>
    </source>
</evidence>